<feature type="compositionally biased region" description="Basic and acidic residues" evidence="1">
    <location>
        <begin position="54"/>
        <end position="70"/>
    </location>
</feature>
<name>A0A166EKB9_9AGAM</name>
<dbReference type="Proteomes" id="UP000076798">
    <property type="component" value="Unassembled WGS sequence"/>
</dbReference>
<feature type="compositionally biased region" description="Acidic residues" evidence="1">
    <location>
        <begin position="274"/>
        <end position="285"/>
    </location>
</feature>
<feature type="compositionally biased region" description="Basic and acidic residues" evidence="1">
    <location>
        <begin position="417"/>
        <end position="431"/>
    </location>
</feature>
<sequence length="576" mass="63116">MSTPLSDGRAEVLQGLLQSLGQTEYNGQRPTQEMVERMAERLSAILGDSPDVSHGGERLNEQGEPIREISEPVQDNEDPENIPADPPLIPLSSLPPEERARKRTEMERLLDELEEEEQAEAERAEARERERGQELVEKRKRETEDRIQEAKKLKSQEKKMGKALLRGLSDDPPKRSSSSSSKPEAKKVSFAPETIRTDEQKKEGGWGDITLAKPSLSSLSAIAPMKLNVVERAPGASRAATVMPEPDSDDETPPPSEEGQSDDDDDEHSRNSDSEPDSDGDEWDFDTASHHREVALEYHRMRQTIGTQAMEEAYRQAQQEGEHEWDRENVPLDATLAGSPPRSNVSRFRSSLYSSRAAASAPTSQGPRAVVLDSSALRGAVRLGKLENDELVGGEEGESGSEDEQIAKAKAALLLDDSQHIDNPVRERPAEGMDIASGSIIERQKTEAPDSTPKHHLPSSATPIAKPSRFRALREQALSVPRSDSDTRSMSSTPVDPAARSSPKLIADNISDSTIIGRSGVAEPSQISSKLAEKQVMRDEVRETAGPTTQIFTESTPSSQPSAPRKISRFKASRTG</sequence>
<feature type="region of interest" description="Disordered" evidence="1">
    <location>
        <begin position="234"/>
        <end position="290"/>
    </location>
</feature>
<protein>
    <recommendedName>
        <fullName evidence="2">DUF3835 domain-containing protein</fullName>
    </recommendedName>
</protein>
<organism evidence="3 4">
    <name type="scientific">Sistotremastrum suecicum HHB10207 ss-3</name>
    <dbReference type="NCBI Taxonomy" id="1314776"/>
    <lineage>
        <taxon>Eukaryota</taxon>
        <taxon>Fungi</taxon>
        <taxon>Dikarya</taxon>
        <taxon>Basidiomycota</taxon>
        <taxon>Agaricomycotina</taxon>
        <taxon>Agaricomycetes</taxon>
        <taxon>Sistotremastrales</taxon>
        <taxon>Sistotremastraceae</taxon>
        <taxon>Sistotremastrum</taxon>
    </lineage>
</organism>
<feature type="compositionally biased region" description="Basic and acidic residues" evidence="1">
    <location>
        <begin position="531"/>
        <end position="543"/>
    </location>
</feature>
<feature type="domain" description="DUF3835" evidence="2">
    <location>
        <begin position="556"/>
        <end position="574"/>
    </location>
</feature>
<reference evidence="3 4" key="1">
    <citation type="journal article" date="2016" name="Mol. Biol. Evol.">
        <title>Comparative Genomics of Early-Diverging Mushroom-Forming Fungi Provides Insights into the Origins of Lignocellulose Decay Capabilities.</title>
        <authorList>
            <person name="Nagy L.G."/>
            <person name="Riley R."/>
            <person name="Tritt A."/>
            <person name="Adam C."/>
            <person name="Daum C."/>
            <person name="Floudas D."/>
            <person name="Sun H."/>
            <person name="Yadav J.S."/>
            <person name="Pangilinan J."/>
            <person name="Larsson K.H."/>
            <person name="Matsuura K."/>
            <person name="Barry K."/>
            <person name="Labutti K."/>
            <person name="Kuo R."/>
            <person name="Ohm R.A."/>
            <person name="Bhattacharya S.S."/>
            <person name="Shirouzu T."/>
            <person name="Yoshinaga Y."/>
            <person name="Martin F.M."/>
            <person name="Grigoriev I.V."/>
            <person name="Hibbett D.S."/>
        </authorList>
    </citation>
    <scope>NUCLEOTIDE SEQUENCE [LARGE SCALE GENOMIC DNA]</scope>
    <source>
        <strain evidence="3 4">HHB10207 ss-3</strain>
    </source>
</reference>
<dbReference type="Pfam" id="PF12927">
    <property type="entry name" value="DUF3835"/>
    <property type="match status" value="2"/>
</dbReference>
<feature type="region of interest" description="Disordered" evidence="1">
    <location>
        <begin position="44"/>
        <end position="211"/>
    </location>
</feature>
<feature type="domain" description="DUF3835" evidence="2">
    <location>
        <begin position="274"/>
        <end position="350"/>
    </location>
</feature>
<feature type="region of interest" description="Disordered" evidence="1">
    <location>
        <begin position="307"/>
        <end position="368"/>
    </location>
</feature>
<feature type="compositionally biased region" description="Basic and acidic residues" evidence="1">
    <location>
        <begin position="96"/>
        <end position="111"/>
    </location>
</feature>
<dbReference type="STRING" id="1314776.A0A166EKB9"/>
<accession>A0A166EKB9</accession>
<feature type="compositionally biased region" description="Basic and acidic residues" evidence="1">
    <location>
        <begin position="120"/>
        <end position="160"/>
    </location>
</feature>
<dbReference type="OrthoDB" id="21413at2759"/>
<evidence type="ECO:0000259" key="2">
    <source>
        <dbReference type="Pfam" id="PF12927"/>
    </source>
</evidence>
<gene>
    <name evidence="3" type="ORF">SISSUDRAFT_1060895</name>
</gene>
<evidence type="ECO:0000256" key="1">
    <source>
        <dbReference type="SAM" id="MobiDB-lite"/>
    </source>
</evidence>
<dbReference type="EMBL" id="KV428042">
    <property type="protein sequence ID" value="KZT39691.1"/>
    <property type="molecule type" value="Genomic_DNA"/>
</dbReference>
<keyword evidence="4" id="KW-1185">Reference proteome</keyword>
<proteinExistence type="predicted"/>
<dbReference type="AlphaFoldDB" id="A0A166EKB9"/>
<feature type="compositionally biased region" description="Basic and acidic residues" evidence="1">
    <location>
        <begin position="195"/>
        <end position="205"/>
    </location>
</feature>
<evidence type="ECO:0000313" key="4">
    <source>
        <dbReference type="Proteomes" id="UP000076798"/>
    </source>
</evidence>
<feature type="compositionally biased region" description="Basic and acidic residues" evidence="1">
    <location>
        <begin position="320"/>
        <end position="330"/>
    </location>
</feature>
<feature type="compositionally biased region" description="Basic residues" evidence="1">
    <location>
        <begin position="566"/>
        <end position="576"/>
    </location>
</feature>
<evidence type="ECO:0000313" key="3">
    <source>
        <dbReference type="EMBL" id="KZT39691.1"/>
    </source>
</evidence>
<feature type="compositionally biased region" description="Low complexity" evidence="1">
    <location>
        <begin position="343"/>
        <end position="361"/>
    </location>
</feature>
<feature type="region of interest" description="Disordered" evidence="1">
    <location>
        <begin position="384"/>
        <end position="576"/>
    </location>
</feature>
<feature type="compositionally biased region" description="Polar residues" evidence="1">
    <location>
        <begin position="546"/>
        <end position="562"/>
    </location>
</feature>
<feature type="compositionally biased region" description="Acidic residues" evidence="1">
    <location>
        <begin position="389"/>
        <end position="404"/>
    </location>
</feature>
<dbReference type="InterPro" id="IPR024325">
    <property type="entry name" value="DUF3835"/>
</dbReference>